<reference evidence="1" key="1">
    <citation type="journal article" date="2023" name="Mol. Plant Microbe Interact.">
        <title>Elucidating the Obligate Nature and Biological Capacity of an Invasive Fungal Corn Pathogen.</title>
        <authorList>
            <person name="MacCready J.S."/>
            <person name="Roggenkamp E.M."/>
            <person name="Gdanetz K."/>
            <person name="Chilvers M.I."/>
        </authorList>
    </citation>
    <scope>NUCLEOTIDE SEQUENCE</scope>
    <source>
        <strain evidence="1">PM02</strain>
    </source>
</reference>
<accession>A0AAD9MCR8</accession>
<sequence>MYAGQWGNSFAENSTSPPFLPALCEHFASVTSLPPDTFRSLGIKIASIKDGWPLGSGGRYKAEAPERYKENGRKRSPRLPIHIPLALLIGPPYRKVVQNIPQYRGLAA</sequence>
<keyword evidence="2" id="KW-1185">Reference proteome</keyword>
<organism evidence="1 2">
    <name type="scientific">Phyllachora maydis</name>
    <dbReference type="NCBI Taxonomy" id="1825666"/>
    <lineage>
        <taxon>Eukaryota</taxon>
        <taxon>Fungi</taxon>
        <taxon>Dikarya</taxon>
        <taxon>Ascomycota</taxon>
        <taxon>Pezizomycotina</taxon>
        <taxon>Sordariomycetes</taxon>
        <taxon>Sordariomycetidae</taxon>
        <taxon>Phyllachorales</taxon>
        <taxon>Phyllachoraceae</taxon>
        <taxon>Phyllachora</taxon>
    </lineage>
</organism>
<dbReference type="AlphaFoldDB" id="A0AAD9MCR8"/>
<name>A0AAD9MCR8_9PEZI</name>
<dbReference type="EMBL" id="JAQQPM010000003">
    <property type="protein sequence ID" value="KAK2070200.1"/>
    <property type="molecule type" value="Genomic_DNA"/>
</dbReference>
<gene>
    <name evidence="1" type="ORF">P8C59_004714</name>
</gene>
<protein>
    <submittedName>
        <fullName evidence="1">Uncharacterized protein</fullName>
    </submittedName>
</protein>
<comment type="caution">
    <text evidence="1">The sequence shown here is derived from an EMBL/GenBank/DDBJ whole genome shotgun (WGS) entry which is preliminary data.</text>
</comment>
<proteinExistence type="predicted"/>
<evidence type="ECO:0000313" key="1">
    <source>
        <dbReference type="EMBL" id="KAK2070200.1"/>
    </source>
</evidence>
<dbReference type="Proteomes" id="UP001217918">
    <property type="component" value="Unassembled WGS sequence"/>
</dbReference>
<evidence type="ECO:0000313" key="2">
    <source>
        <dbReference type="Proteomes" id="UP001217918"/>
    </source>
</evidence>